<proteinExistence type="predicted"/>
<gene>
    <name evidence="1" type="ORF">SAMN04487924_10885</name>
</gene>
<reference evidence="1 2" key="1">
    <citation type="submission" date="2016-10" db="EMBL/GenBank/DDBJ databases">
        <authorList>
            <person name="de Groot N.N."/>
        </authorList>
    </citation>
    <scope>NUCLEOTIDE SEQUENCE [LARGE SCALE GENOMIC DNA]</scope>
    <source>
        <strain evidence="1 2">NLAE-zl-G339</strain>
    </source>
</reference>
<evidence type="ECO:0000313" key="1">
    <source>
        <dbReference type="EMBL" id="SEA56137.1"/>
    </source>
</evidence>
<accession>A0A1H4C711</accession>
<sequence length="38" mass="4213">MLCIDTTLAVSGTYTKQNERYIVLILLSIKIVQTSILG</sequence>
<dbReference type="AlphaFoldDB" id="A0A1H4C711"/>
<evidence type="ECO:0000313" key="2">
    <source>
        <dbReference type="Proteomes" id="UP000183040"/>
    </source>
</evidence>
<dbReference type="Proteomes" id="UP000183040">
    <property type="component" value="Unassembled WGS sequence"/>
</dbReference>
<dbReference type="EMBL" id="FNRP01000008">
    <property type="protein sequence ID" value="SEA56137.1"/>
    <property type="molecule type" value="Genomic_DNA"/>
</dbReference>
<protein>
    <submittedName>
        <fullName evidence="1">Uncharacterized protein</fullName>
    </submittedName>
</protein>
<name>A0A1H4C711_9BACE</name>
<organism evidence="1 2">
    <name type="scientific">Bacteroides xylanisolvens</name>
    <dbReference type="NCBI Taxonomy" id="371601"/>
    <lineage>
        <taxon>Bacteria</taxon>
        <taxon>Pseudomonadati</taxon>
        <taxon>Bacteroidota</taxon>
        <taxon>Bacteroidia</taxon>
        <taxon>Bacteroidales</taxon>
        <taxon>Bacteroidaceae</taxon>
        <taxon>Bacteroides</taxon>
    </lineage>
</organism>